<dbReference type="AlphaFoldDB" id="A0A1W1BYB9"/>
<keyword evidence="2" id="KW-0479">Metal-binding</keyword>
<dbReference type="SUPFAM" id="SSF46626">
    <property type="entry name" value="Cytochrome c"/>
    <property type="match status" value="2"/>
</dbReference>
<sequence>MFKLEAYNKLLVSASVAAVVALSVVGCMDGGATPSGSKTSISLDIDGGVSYPVVNNKTSDYYVNPQAIGAKINNGRVPNAAELAKWDTDLQPVTALSPEGHGIPEGSGSVEDGETLYEAQCVMCHGDFGSGGGGYPALSKGNAVDLQKTLTNNRWKDPEADGPTRVFGSYWPQATTMWWYIRDGMPHPFSDSLSVDETYALTAYILNINEMYVDGVEVDDEYVLDRAKFLKIKMPNVDGFEPNIAGADALPGVKAYFGKASNFGGLNLNQGAVRCMTDCQESTVKVRHILNGGIKDFLPPMNVTRDLPSKEVVALDVKKTYTESCAMCHDSFLAPGSGDWAGYTPKGIDKVYANGINGTEGGMPAKGGADLSDADFKTMVDYLISGKIK</sequence>
<dbReference type="Pfam" id="PF00034">
    <property type="entry name" value="Cytochrom_C"/>
    <property type="match status" value="1"/>
</dbReference>
<gene>
    <name evidence="5" type="ORF">MNB_SM-4-1623</name>
</gene>
<dbReference type="GO" id="GO:0046872">
    <property type="term" value="F:metal ion binding"/>
    <property type="evidence" value="ECO:0007669"/>
    <property type="project" value="UniProtKB-KW"/>
</dbReference>
<proteinExistence type="predicted"/>
<organism evidence="5">
    <name type="scientific">hydrothermal vent metagenome</name>
    <dbReference type="NCBI Taxonomy" id="652676"/>
    <lineage>
        <taxon>unclassified sequences</taxon>
        <taxon>metagenomes</taxon>
        <taxon>ecological metagenomes</taxon>
    </lineage>
</organism>
<keyword evidence="3" id="KW-0408">Iron</keyword>
<evidence type="ECO:0000256" key="2">
    <source>
        <dbReference type="ARBA" id="ARBA00022723"/>
    </source>
</evidence>
<dbReference type="PROSITE" id="PS51007">
    <property type="entry name" value="CYTC"/>
    <property type="match status" value="2"/>
</dbReference>
<dbReference type="GO" id="GO:0009055">
    <property type="term" value="F:electron transfer activity"/>
    <property type="evidence" value="ECO:0007669"/>
    <property type="project" value="InterPro"/>
</dbReference>
<dbReference type="InterPro" id="IPR009056">
    <property type="entry name" value="Cyt_c-like_dom"/>
</dbReference>
<reference evidence="5" key="1">
    <citation type="submission" date="2016-10" db="EMBL/GenBank/DDBJ databases">
        <authorList>
            <person name="de Groot N.N."/>
        </authorList>
    </citation>
    <scope>NUCLEOTIDE SEQUENCE</scope>
</reference>
<protein>
    <submittedName>
        <fullName evidence="5">Sulfite dehydrogenase cytochrome subunit SoxD</fullName>
    </submittedName>
</protein>
<dbReference type="Pfam" id="PF13442">
    <property type="entry name" value="Cytochrome_CBB3"/>
    <property type="match status" value="1"/>
</dbReference>
<dbReference type="InterPro" id="IPR036909">
    <property type="entry name" value="Cyt_c-like_dom_sf"/>
</dbReference>
<dbReference type="Gene3D" id="1.10.760.10">
    <property type="entry name" value="Cytochrome c-like domain"/>
    <property type="match status" value="2"/>
</dbReference>
<dbReference type="PROSITE" id="PS51257">
    <property type="entry name" value="PROKAR_LIPOPROTEIN"/>
    <property type="match status" value="1"/>
</dbReference>
<keyword evidence="1" id="KW-0349">Heme</keyword>
<dbReference type="GO" id="GO:0020037">
    <property type="term" value="F:heme binding"/>
    <property type="evidence" value="ECO:0007669"/>
    <property type="project" value="InterPro"/>
</dbReference>
<feature type="domain" description="Cytochrome c" evidence="4">
    <location>
        <begin position="312"/>
        <end position="387"/>
    </location>
</feature>
<dbReference type="EMBL" id="FPHF01000045">
    <property type="protein sequence ID" value="SFV58461.1"/>
    <property type="molecule type" value="Genomic_DNA"/>
</dbReference>
<dbReference type="InterPro" id="IPR051459">
    <property type="entry name" value="Cytochrome_c-type_DH"/>
</dbReference>
<evidence type="ECO:0000259" key="4">
    <source>
        <dbReference type="PROSITE" id="PS51007"/>
    </source>
</evidence>
<evidence type="ECO:0000256" key="3">
    <source>
        <dbReference type="ARBA" id="ARBA00023004"/>
    </source>
</evidence>
<feature type="domain" description="Cytochrome c" evidence="4">
    <location>
        <begin position="108"/>
        <end position="209"/>
    </location>
</feature>
<name>A0A1W1BYB9_9ZZZZ</name>
<dbReference type="PANTHER" id="PTHR35008:SF8">
    <property type="entry name" value="ALCOHOL DEHYDROGENASE CYTOCHROME C SUBUNIT"/>
    <property type="match status" value="1"/>
</dbReference>
<evidence type="ECO:0000256" key="1">
    <source>
        <dbReference type="ARBA" id="ARBA00022617"/>
    </source>
</evidence>
<accession>A0A1W1BYB9</accession>
<dbReference type="PANTHER" id="PTHR35008">
    <property type="entry name" value="BLL4482 PROTEIN-RELATED"/>
    <property type="match status" value="1"/>
</dbReference>
<evidence type="ECO:0000313" key="5">
    <source>
        <dbReference type="EMBL" id="SFV58461.1"/>
    </source>
</evidence>